<keyword evidence="2" id="KW-1185">Reference proteome</keyword>
<dbReference type="AlphaFoldDB" id="A0A176RSF9"/>
<proteinExistence type="predicted"/>
<name>A0A176RSF9_9GAMM</name>
<gene>
    <name evidence="1" type="ORF">THIOM_005702</name>
</gene>
<reference evidence="1 2" key="1">
    <citation type="submission" date="2016-05" db="EMBL/GenBank/DDBJ databases">
        <title>Single-cell genome of chain-forming Candidatus Thiomargarita nelsonii and comparison to other large sulfur-oxidizing bacteria.</title>
        <authorList>
            <person name="Winkel M."/>
            <person name="Salman V."/>
            <person name="Woyke T."/>
            <person name="Schulz-Vogt H."/>
            <person name="Richter M."/>
            <person name="Flood B."/>
            <person name="Bailey J."/>
            <person name="Amann R."/>
            <person name="Mussmann M."/>
        </authorList>
    </citation>
    <scope>NUCLEOTIDE SEQUENCE [LARGE SCALE GENOMIC DNA]</scope>
    <source>
        <strain evidence="1 2">THI036</strain>
    </source>
</reference>
<organism evidence="1 2">
    <name type="scientific">Candidatus Thiomargarita nelsonii</name>
    <dbReference type="NCBI Taxonomy" id="1003181"/>
    <lineage>
        <taxon>Bacteria</taxon>
        <taxon>Pseudomonadati</taxon>
        <taxon>Pseudomonadota</taxon>
        <taxon>Gammaproteobacteria</taxon>
        <taxon>Thiotrichales</taxon>
        <taxon>Thiotrichaceae</taxon>
        <taxon>Thiomargarita</taxon>
    </lineage>
</organism>
<feature type="non-terminal residue" evidence="1">
    <location>
        <position position="71"/>
    </location>
</feature>
<comment type="caution">
    <text evidence="1">The sequence shown here is derived from an EMBL/GenBank/DDBJ whole genome shotgun (WGS) entry which is preliminary data.</text>
</comment>
<protein>
    <submittedName>
        <fullName evidence="1">Uncharacterized protein</fullName>
    </submittedName>
</protein>
<evidence type="ECO:0000313" key="2">
    <source>
        <dbReference type="Proteomes" id="UP000076962"/>
    </source>
</evidence>
<dbReference type="EMBL" id="LUTY01003127">
    <property type="protein sequence ID" value="OAD18693.1"/>
    <property type="molecule type" value="Genomic_DNA"/>
</dbReference>
<accession>A0A176RSF9</accession>
<dbReference type="Proteomes" id="UP000076962">
    <property type="component" value="Unassembled WGS sequence"/>
</dbReference>
<sequence length="71" mass="8428">MILNMAQEFVKTSEVFKTSEVWAKIYLDKYTLHIFIREKFILNQLIAITLETLLNQALRWNPSSLQTLQKL</sequence>
<evidence type="ECO:0000313" key="1">
    <source>
        <dbReference type="EMBL" id="OAD18693.1"/>
    </source>
</evidence>